<feature type="domain" description="SHSP" evidence="1">
    <location>
        <begin position="25"/>
        <end position="74"/>
    </location>
</feature>
<reference evidence="2 3" key="1">
    <citation type="submission" date="2013-12" db="EMBL/GenBank/DDBJ databases">
        <title>Draft genome of the parsitic nematode Ancylostoma duodenale.</title>
        <authorList>
            <person name="Mitreva M."/>
        </authorList>
    </citation>
    <scope>NUCLEOTIDE SEQUENCE [LARGE SCALE GENOMIC DNA]</scope>
    <source>
        <strain evidence="2 3">Zhejiang</strain>
    </source>
</reference>
<organism evidence="2 3">
    <name type="scientific">Ancylostoma duodenale</name>
    <dbReference type="NCBI Taxonomy" id="51022"/>
    <lineage>
        <taxon>Eukaryota</taxon>
        <taxon>Metazoa</taxon>
        <taxon>Ecdysozoa</taxon>
        <taxon>Nematoda</taxon>
        <taxon>Chromadorea</taxon>
        <taxon>Rhabditida</taxon>
        <taxon>Rhabditina</taxon>
        <taxon>Rhabditomorpha</taxon>
        <taxon>Strongyloidea</taxon>
        <taxon>Ancylostomatidae</taxon>
        <taxon>Ancylostomatinae</taxon>
        <taxon>Ancylostoma</taxon>
    </lineage>
</organism>
<accession>A0A0C2FWR6</accession>
<dbReference type="GO" id="GO:0051082">
    <property type="term" value="F:unfolded protein binding"/>
    <property type="evidence" value="ECO:0007669"/>
    <property type="project" value="TreeGrafter"/>
</dbReference>
<dbReference type="GO" id="GO:0005737">
    <property type="term" value="C:cytoplasm"/>
    <property type="evidence" value="ECO:0007669"/>
    <property type="project" value="TreeGrafter"/>
</dbReference>
<protein>
    <recommendedName>
        <fullName evidence="1">SHSP domain-containing protein</fullName>
    </recommendedName>
</protein>
<evidence type="ECO:0000259" key="1">
    <source>
        <dbReference type="Pfam" id="PF00011"/>
    </source>
</evidence>
<feature type="domain" description="SHSP" evidence="1">
    <location>
        <begin position="91"/>
        <end position="151"/>
    </location>
</feature>
<dbReference type="GO" id="GO:0036498">
    <property type="term" value="P:IRE1-mediated unfolded protein response"/>
    <property type="evidence" value="ECO:0007669"/>
    <property type="project" value="TreeGrafter"/>
</dbReference>
<dbReference type="Gene3D" id="2.60.40.790">
    <property type="match status" value="2"/>
</dbReference>
<dbReference type="GO" id="GO:0042026">
    <property type="term" value="P:protein refolding"/>
    <property type="evidence" value="ECO:0007669"/>
    <property type="project" value="TreeGrafter"/>
</dbReference>
<dbReference type="Pfam" id="PF00011">
    <property type="entry name" value="HSP20"/>
    <property type="match status" value="2"/>
</dbReference>
<evidence type="ECO:0000313" key="2">
    <source>
        <dbReference type="EMBL" id="KIH53005.1"/>
    </source>
</evidence>
<sequence>MAQNKMKQRSWKGTLSPYRKRRCPRRRSFTRQWELPEDVDVEQVRSTLSEDGHLAVEALKMANLAVSGRDIPIQTQQLRKERRNSLQRRSKSSLPYLRQLNNFRSFTRQWELPEDVDVEQVRSTLSEDGRLAVEASKMANLAVSGRDIPIQRSITE</sequence>
<dbReference type="InterPro" id="IPR008978">
    <property type="entry name" value="HSP20-like_chaperone"/>
</dbReference>
<dbReference type="InterPro" id="IPR001436">
    <property type="entry name" value="Alpha-crystallin/sHSP_animal"/>
</dbReference>
<dbReference type="SUPFAM" id="SSF49764">
    <property type="entry name" value="HSP20-like chaperones"/>
    <property type="match status" value="2"/>
</dbReference>
<evidence type="ECO:0000313" key="3">
    <source>
        <dbReference type="Proteomes" id="UP000054047"/>
    </source>
</evidence>
<dbReference type="OrthoDB" id="1431247at2759"/>
<dbReference type="GO" id="GO:0005634">
    <property type="term" value="C:nucleus"/>
    <property type="evidence" value="ECO:0007669"/>
    <property type="project" value="TreeGrafter"/>
</dbReference>
<dbReference type="GO" id="GO:0009408">
    <property type="term" value="P:response to heat"/>
    <property type="evidence" value="ECO:0007669"/>
    <property type="project" value="TreeGrafter"/>
</dbReference>
<keyword evidence="3" id="KW-1185">Reference proteome</keyword>
<dbReference type="Proteomes" id="UP000054047">
    <property type="component" value="Unassembled WGS sequence"/>
</dbReference>
<gene>
    <name evidence="2" type="ORF">ANCDUO_16878</name>
</gene>
<dbReference type="AlphaFoldDB" id="A0A0C2FWR6"/>
<dbReference type="InterPro" id="IPR002068">
    <property type="entry name" value="A-crystallin/Hsp20_dom"/>
</dbReference>
<dbReference type="PANTHER" id="PTHR45640:SF32">
    <property type="entry name" value="STRESS-INDUCED PROTEIN 1"/>
    <property type="match status" value="1"/>
</dbReference>
<proteinExistence type="predicted"/>
<dbReference type="CDD" id="cd06526">
    <property type="entry name" value="metazoan_ACD"/>
    <property type="match status" value="2"/>
</dbReference>
<dbReference type="PANTHER" id="PTHR45640">
    <property type="entry name" value="HEAT SHOCK PROTEIN HSP-12.2-RELATED"/>
    <property type="match status" value="1"/>
</dbReference>
<dbReference type="EMBL" id="KN742266">
    <property type="protein sequence ID" value="KIH53005.1"/>
    <property type="molecule type" value="Genomic_DNA"/>
</dbReference>
<name>A0A0C2FWR6_9BILA</name>